<feature type="domain" description="AB hydrolase-1" evidence="1">
    <location>
        <begin position="47"/>
        <end position="212"/>
    </location>
</feature>
<evidence type="ECO:0000313" key="2">
    <source>
        <dbReference type="EMBL" id="GAA0927716.1"/>
    </source>
</evidence>
<evidence type="ECO:0000313" key="3">
    <source>
        <dbReference type="Proteomes" id="UP001499967"/>
    </source>
</evidence>
<keyword evidence="2" id="KW-0378">Hydrolase</keyword>
<dbReference type="RefSeq" id="WP_343940123.1">
    <property type="nucleotide sequence ID" value="NZ_BAAAHP010000036.1"/>
</dbReference>
<organism evidence="2 3">
    <name type="scientific">Pseudonocardia zijingensis</name>
    <dbReference type="NCBI Taxonomy" id="153376"/>
    <lineage>
        <taxon>Bacteria</taxon>
        <taxon>Bacillati</taxon>
        <taxon>Actinomycetota</taxon>
        <taxon>Actinomycetes</taxon>
        <taxon>Pseudonocardiales</taxon>
        <taxon>Pseudonocardiaceae</taxon>
        <taxon>Pseudonocardia</taxon>
    </lineage>
</organism>
<evidence type="ECO:0000259" key="1">
    <source>
        <dbReference type="Pfam" id="PF00561"/>
    </source>
</evidence>
<dbReference type="GO" id="GO:0016787">
    <property type="term" value="F:hydrolase activity"/>
    <property type="evidence" value="ECO:0007669"/>
    <property type="project" value="UniProtKB-KW"/>
</dbReference>
<dbReference type="Proteomes" id="UP001499967">
    <property type="component" value="Unassembled WGS sequence"/>
</dbReference>
<gene>
    <name evidence="2" type="ORF">GCM10009559_13750</name>
</gene>
<dbReference type="PANTHER" id="PTHR43194">
    <property type="entry name" value="HYDROLASE ALPHA/BETA FOLD FAMILY"/>
    <property type="match status" value="1"/>
</dbReference>
<comment type="caution">
    <text evidence="2">The sequence shown here is derived from an EMBL/GenBank/DDBJ whole genome shotgun (WGS) entry which is preliminary data.</text>
</comment>
<dbReference type="EMBL" id="BAAAHP010000036">
    <property type="protein sequence ID" value="GAA0927716.1"/>
    <property type="molecule type" value="Genomic_DNA"/>
</dbReference>
<protein>
    <submittedName>
        <fullName evidence="2">Alpha/beta fold hydrolase</fullName>
    </submittedName>
</protein>
<keyword evidence="3" id="KW-1185">Reference proteome</keyword>
<name>A0ABP3ZX41_9PSEU</name>
<dbReference type="Gene3D" id="3.40.50.1820">
    <property type="entry name" value="alpha/beta hydrolase"/>
    <property type="match status" value="1"/>
</dbReference>
<dbReference type="InterPro" id="IPR050228">
    <property type="entry name" value="Carboxylesterase_BioH"/>
</dbReference>
<accession>A0ABP3ZX41</accession>
<dbReference type="Pfam" id="PF00561">
    <property type="entry name" value="Abhydrolase_1"/>
    <property type="match status" value="1"/>
</dbReference>
<dbReference type="InterPro" id="IPR000073">
    <property type="entry name" value="AB_hydrolase_1"/>
</dbReference>
<dbReference type="PANTHER" id="PTHR43194:SF5">
    <property type="entry name" value="PIMELOYL-[ACYL-CARRIER PROTEIN] METHYL ESTER ESTERASE"/>
    <property type="match status" value="1"/>
</dbReference>
<sequence>MGTGELITSRRGFFWIGTERVRHGDDTVPRAPMFVAWEEPEHVTAEYPVVLVHGGGGQGTDWMGTPDGRPGWAGELVRRGHRVYVVDRPGHGRSPHHPDVLGPMGPPFGYERLKDLFAPDAAAERHIQWPGSRDLADPLFDQVAAPTGPMLADLAASQRLDAERLVQLLEQVGPAVLLTHSAGAPGGWLAADARPELVGALLALEPMGPPFLTVPDGPRLLPWGLTAAPPAFDPPVTDPAGIEPGTHRLPNLAKVPIGVFTGEASAFDGFGGDVVAFLAAAGCRAEHVRLAERGVRGNGHAVQFERNNREALAVLLGWLEEVTDR</sequence>
<dbReference type="InterPro" id="IPR029058">
    <property type="entry name" value="AB_hydrolase_fold"/>
</dbReference>
<proteinExistence type="predicted"/>
<reference evidence="3" key="1">
    <citation type="journal article" date="2019" name="Int. J. Syst. Evol. Microbiol.">
        <title>The Global Catalogue of Microorganisms (GCM) 10K type strain sequencing project: providing services to taxonomists for standard genome sequencing and annotation.</title>
        <authorList>
            <consortium name="The Broad Institute Genomics Platform"/>
            <consortium name="The Broad Institute Genome Sequencing Center for Infectious Disease"/>
            <person name="Wu L."/>
            <person name="Ma J."/>
        </authorList>
    </citation>
    <scope>NUCLEOTIDE SEQUENCE [LARGE SCALE GENOMIC DNA]</scope>
    <source>
        <strain evidence="3">JCM 11117</strain>
    </source>
</reference>
<dbReference type="SUPFAM" id="SSF53474">
    <property type="entry name" value="alpha/beta-Hydrolases"/>
    <property type="match status" value="1"/>
</dbReference>